<feature type="chain" id="PRO_5022687579" description="Secreted protein" evidence="2">
    <location>
        <begin position="16"/>
        <end position="109"/>
    </location>
</feature>
<evidence type="ECO:0000256" key="1">
    <source>
        <dbReference type="SAM" id="MobiDB-lite"/>
    </source>
</evidence>
<protein>
    <recommendedName>
        <fullName evidence="5">Secreted protein</fullName>
    </recommendedName>
</protein>
<sequence>MLILALLLPAQRALPVSLLPAFLHVTATPSMPVSREPTSICACTPTPPAENNGEALGGARREGGPVGGRLCTKRRESPRSRPLEELERERERERERESHIPSTTESEMQ</sequence>
<evidence type="ECO:0008006" key="5">
    <source>
        <dbReference type="Google" id="ProtNLM"/>
    </source>
</evidence>
<reference evidence="3 4" key="1">
    <citation type="submission" date="2019-05" db="EMBL/GenBank/DDBJ databases">
        <title>Another draft genome of Portunus trituberculatus and its Hox gene families provides insights of decapod evolution.</title>
        <authorList>
            <person name="Jeong J.-H."/>
            <person name="Song I."/>
            <person name="Kim S."/>
            <person name="Choi T."/>
            <person name="Kim D."/>
            <person name="Ryu S."/>
            <person name="Kim W."/>
        </authorList>
    </citation>
    <scope>NUCLEOTIDE SEQUENCE [LARGE SCALE GENOMIC DNA]</scope>
    <source>
        <tissue evidence="3">Muscle</tissue>
    </source>
</reference>
<dbReference type="AlphaFoldDB" id="A0A5B7IY70"/>
<feature type="region of interest" description="Disordered" evidence="1">
    <location>
        <begin position="31"/>
        <end position="109"/>
    </location>
</feature>
<feature type="signal peptide" evidence="2">
    <location>
        <begin position="1"/>
        <end position="15"/>
    </location>
</feature>
<dbReference type="EMBL" id="VSRR010067506">
    <property type="protein sequence ID" value="MPC85154.1"/>
    <property type="molecule type" value="Genomic_DNA"/>
</dbReference>
<evidence type="ECO:0000313" key="3">
    <source>
        <dbReference type="EMBL" id="MPC85154.1"/>
    </source>
</evidence>
<keyword evidence="4" id="KW-1185">Reference proteome</keyword>
<evidence type="ECO:0000256" key="2">
    <source>
        <dbReference type="SAM" id="SignalP"/>
    </source>
</evidence>
<name>A0A5B7IY70_PORTR</name>
<keyword evidence="2" id="KW-0732">Signal</keyword>
<gene>
    <name evidence="3" type="ORF">E2C01_079916</name>
</gene>
<evidence type="ECO:0000313" key="4">
    <source>
        <dbReference type="Proteomes" id="UP000324222"/>
    </source>
</evidence>
<feature type="compositionally biased region" description="Basic and acidic residues" evidence="1">
    <location>
        <begin position="73"/>
        <end position="99"/>
    </location>
</feature>
<feature type="compositionally biased region" description="Polar residues" evidence="1">
    <location>
        <begin position="100"/>
        <end position="109"/>
    </location>
</feature>
<dbReference type="Proteomes" id="UP000324222">
    <property type="component" value="Unassembled WGS sequence"/>
</dbReference>
<comment type="caution">
    <text evidence="3">The sequence shown here is derived from an EMBL/GenBank/DDBJ whole genome shotgun (WGS) entry which is preliminary data.</text>
</comment>
<organism evidence="3 4">
    <name type="scientific">Portunus trituberculatus</name>
    <name type="common">Swimming crab</name>
    <name type="synonym">Neptunus trituberculatus</name>
    <dbReference type="NCBI Taxonomy" id="210409"/>
    <lineage>
        <taxon>Eukaryota</taxon>
        <taxon>Metazoa</taxon>
        <taxon>Ecdysozoa</taxon>
        <taxon>Arthropoda</taxon>
        <taxon>Crustacea</taxon>
        <taxon>Multicrustacea</taxon>
        <taxon>Malacostraca</taxon>
        <taxon>Eumalacostraca</taxon>
        <taxon>Eucarida</taxon>
        <taxon>Decapoda</taxon>
        <taxon>Pleocyemata</taxon>
        <taxon>Brachyura</taxon>
        <taxon>Eubrachyura</taxon>
        <taxon>Portunoidea</taxon>
        <taxon>Portunidae</taxon>
        <taxon>Portuninae</taxon>
        <taxon>Portunus</taxon>
    </lineage>
</organism>
<proteinExistence type="predicted"/>
<accession>A0A5B7IY70</accession>